<evidence type="ECO:0000313" key="10">
    <source>
        <dbReference type="Proteomes" id="UP000000517"/>
    </source>
</evidence>
<dbReference type="InterPro" id="IPR036737">
    <property type="entry name" value="OmpA-like_sf"/>
</dbReference>
<evidence type="ECO:0000256" key="4">
    <source>
        <dbReference type="PROSITE-ProRule" id="PRU00473"/>
    </source>
</evidence>
<accession>A7UG61</accession>
<dbReference type="Proteomes" id="UP000000517">
    <property type="component" value="Chromosome"/>
</dbReference>
<dbReference type="InterPro" id="IPR006665">
    <property type="entry name" value="OmpA-like"/>
</dbReference>
<dbReference type="InterPro" id="IPR006664">
    <property type="entry name" value="OMP_bac"/>
</dbReference>
<dbReference type="InterPro" id="IPR006626">
    <property type="entry name" value="PbH1"/>
</dbReference>
<dbReference type="GO" id="GO:0009279">
    <property type="term" value="C:cell outer membrane"/>
    <property type="evidence" value="ECO:0007669"/>
    <property type="project" value="UniProtKB-SubCell"/>
</dbReference>
<evidence type="ECO:0000313" key="8">
    <source>
        <dbReference type="EMBL" id="ABU45492.1"/>
    </source>
</evidence>
<dbReference type="InterPro" id="IPR011050">
    <property type="entry name" value="Pectin_lyase_fold/virulence"/>
</dbReference>
<dbReference type="eggNOG" id="COG2885">
    <property type="taxonomic scope" value="Bacteria"/>
</dbReference>
<evidence type="ECO:0000256" key="3">
    <source>
        <dbReference type="ARBA" id="ARBA00023237"/>
    </source>
</evidence>
<reference evidence="9" key="3">
    <citation type="submission" date="2010-08" db="EMBL/GenBank/DDBJ databases">
        <authorList>
            <person name="Durkin A.S."/>
            <person name="Nelson K.E."/>
            <person name="Morrison M."/>
            <person name="Forsberg C.W."/>
            <person name="Wilson D.B."/>
            <person name="Russell J.B."/>
            <person name="Cann I.K.O."/>
            <person name="Mackie R.I."/>
            <person name="White B.A."/>
        </authorList>
    </citation>
    <scope>NUCLEOTIDE SEQUENCE</scope>
    <source>
        <strain evidence="9">S85</strain>
    </source>
</reference>
<dbReference type="HOGENOM" id="CLU_532912_0_0_0"/>
<dbReference type="EMBL" id="EU055598">
    <property type="protein sequence ID" value="ABU45492.1"/>
    <property type="molecule type" value="Genomic_DNA"/>
</dbReference>
<dbReference type="Pfam" id="PF05048">
    <property type="entry name" value="NosD"/>
    <property type="match status" value="1"/>
</dbReference>
<evidence type="ECO:0000259" key="7">
    <source>
        <dbReference type="PROSITE" id="PS51123"/>
    </source>
</evidence>
<dbReference type="Gene3D" id="2.160.20.10">
    <property type="entry name" value="Single-stranded right-handed beta-helix, Pectin lyase-like"/>
    <property type="match status" value="2"/>
</dbReference>
<dbReference type="InterPro" id="IPR028974">
    <property type="entry name" value="TSP_type-3_rpt"/>
</dbReference>
<dbReference type="Pfam" id="PF00691">
    <property type="entry name" value="OmpA"/>
    <property type="match status" value="1"/>
</dbReference>
<keyword evidence="6" id="KW-0732">Signal</keyword>
<feature type="region of interest" description="Disordered" evidence="5">
    <location>
        <begin position="478"/>
        <end position="499"/>
    </location>
</feature>
<dbReference type="AlphaFoldDB" id="A7UG61"/>
<dbReference type="EMBL" id="CP002158">
    <property type="protein sequence ID" value="ADL27273.1"/>
    <property type="molecule type" value="Genomic_DNA"/>
</dbReference>
<dbReference type="PANTHER" id="PTHR30329:SF21">
    <property type="entry name" value="LIPOPROTEIN YIAD-RELATED"/>
    <property type="match status" value="1"/>
</dbReference>
<protein>
    <submittedName>
        <fullName evidence="8">OmpA family protein</fullName>
    </submittedName>
</protein>
<organism evidence="8">
    <name type="scientific">Fibrobacter succinogenes (strain ATCC 19169 / S85)</name>
    <dbReference type="NCBI Taxonomy" id="59374"/>
    <lineage>
        <taxon>Bacteria</taxon>
        <taxon>Pseudomonadati</taxon>
        <taxon>Fibrobacterota</taxon>
        <taxon>Fibrobacteria</taxon>
        <taxon>Fibrobacterales</taxon>
        <taxon>Fibrobacteraceae</taxon>
        <taxon>Fibrobacter</taxon>
    </lineage>
</organism>
<dbReference type="SMART" id="SM00710">
    <property type="entry name" value="PbH1"/>
    <property type="match status" value="4"/>
</dbReference>
<sequence length="511" mass="55975">MEKRSSMTLKKLVLITAGAMLLSGTAMAKNINVPGDFAKIADALGNADAGDTILVKRGVYNENITLIMGVVLKGEDPLSTIIDGGRRGPTVMGTSGAEMSHFTVRNGLEGILCENAAPYIHHCYVIDNHATGIGAFISLPWLRNNVVYGNRWSGILAWGAKSLDAYIEQNVVLRNGYSGLTLKGPTNLVARNNIFMENHYYGVFADPAAGQTKVEYNNIYKNYYPFNQFIKVNRTNVSLDPKFNNPSLGNPNFFCQSTSPMIKRGKGKLDIGLTATDVVKEEEAVEETRNPDTDGDGLCDPWVSEEGLSEKYAGVCTGFDNCPEEAEDFDGYQDDDGCPDADNDRDGLCDPWVEAKGMLSQYAHICKGVDLCPEQAESLNNYKDDDGCPDEVPQPPKKVFVLEGVNFESGKSTITQDSYISLMKVVDIMETFPEATFEIVGHTDNIGNKDKNMTLSADRANAVKNFLVEKGIAESRMTTQGMGDTKPVASNKTPEGRAQNRRIEFIRTDIK</sequence>
<dbReference type="InterPro" id="IPR012334">
    <property type="entry name" value="Pectin_lyas_fold"/>
</dbReference>
<dbReference type="Gene3D" id="3.30.1330.60">
    <property type="entry name" value="OmpA-like domain"/>
    <property type="match status" value="1"/>
</dbReference>
<dbReference type="PRINTS" id="PR01021">
    <property type="entry name" value="OMPADOMAIN"/>
</dbReference>
<dbReference type="STRING" id="59374.FSU_2396"/>
<feature type="compositionally biased region" description="Polar residues" evidence="5">
    <location>
        <begin position="478"/>
        <end position="493"/>
    </location>
</feature>
<dbReference type="PANTHER" id="PTHR30329">
    <property type="entry name" value="STATOR ELEMENT OF FLAGELLAR MOTOR COMPLEX"/>
    <property type="match status" value="1"/>
</dbReference>
<dbReference type="InterPro" id="IPR050330">
    <property type="entry name" value="Bact_OuterMem_StrucFunc"/>
</dbReference>
<evidence type="ECO:0000256" key="6">
    <source>
        <dbReference type="SAM" id="SignalP"/>
    </source>
</evidence>
<reference evidence="10" key="2">
    <citation type="submission" date="2010-08" db="EMBL/GenBank/DDBJ databases">
        <title>Complete sequence of Fibrobacter succinogenes subsp. succinogenes S85.</title>
        <authorList>
            <person name="Durkin A.S."/>
            <person name="Nelson K.E."/>
            <person name="Morrison M."/>
            <person name="Forsberg C.W."/>
            <person name="Wilson D.B."/>
            <person name="Russell J.B."/>
            <person name="Cann I.K.O."/>
            <person name="Mackie R.I."/>
            <person name="White B.A."/>
        </authorList>
    </citation>
    <scope>NUCLEOTIDE SEQUENCE [LARGE SCALE GENOMIC DNA]</scope>
    <source>
        <strain evidence="10">ATCC 19169 / S85</strain>
    </source>
</reference>
<reference evidence="8" key="1">
    <citation type="journal article" date="2007" name="J. Bacteriol.">
        <title>Outer membrane proteins of Fibrobacter succinogenes with potential roles in adhesion to cellulose and in cellulose digestion.</title>
        <authorList>
            <person name="Jun H.S."/>
            <person name="Qi M."/>
            <person name="Gong J."/>
            <person name="Egbosimba E.E."/>
            <person name="Forsberg C.W."/>
        </authorList>
    </citation>
    <scope>NUCLEOTIDE SEQUENCE</scope>
    <source>
        <strain evidence="8">S85</strain>
    </source>
</reference>
<evidence type="ECO:0000313" key="9">
    <source>
        <dbReference type="EMBL" id="ADL27273.1"/>
    </source>
</evidence>
<dbReference type="Gene3D" id="4.10.1080.10">
    <property type="entry name" value="TSP type-3 repeat"/>
    <property type="match status" value="1"/>
</dbReference>
<dbReference type="InterPro" id="IPR007742">
    <property type="entry name" value="NosD_dom"/>
</dbReference>
<feature type="signal peptide" evidence="6">
    <location>
        <begin position="1"/>
        <end position="28"/>
    </location>
</feature>
<keyword evidence="2 4" id="KW-0472">Membrane</keyword>
<comment type="subcellular location">
    <subcellularLocation>
        <location evidence="1">Cell outer membrane</location>
    </subcellularLocation>
</comment>
<dbReference type="CDD" id="cd07185">
    <property type="entry name" value="OmpA_C-like"/>
    <property type="match status" value="1"/>
</dbReference>
<dbReference type="KEGG" id="fsc:FSU_2396"/>
<feature type="chain" id="PRO_5007636498" evidence="6">
    <location>
        <begin position="29"/>
        <end position="511"/>
    </location>
</feature>
<feature type="domain" description="OmpA-like" evidence="7">
    <location>
        <begin position="394"/>
        <end position="511"/>
    </location>
</feature>
<dbReference type="PROSITE" id="PS51123">
    <property type="entry name" value="OMPA_2"/>
    <property type="match status" value="1"/>
</dbReference>
<evidence type="ECO:0000256" key="5">
    <source>
        <dbReference type="SAM" id="MobiDB-lite"/>
    </source>
</evidence>
<evidence type="ECO:0000256" key="2">
    <source>
        <dbReference type="ARBA" id="ARBA00023136"/>
    </source>
</evidence>
<evidence type="ECO:0000256" key="1">
    <source>
        <dbReference type="ARBA" id="ARBA00004442"/>
    </source>
</evidence>
<proteinExistence type="predicted"/>
<gene>
    <name evidence="9" type="ordered locus">FSU_2396</name>
</gene>
<name>A7UG61_FIBSS</name>
<dbReference type="SUPFAM" id="SSF51126">
    <property type="entry name" value="Pectin lyase-like"/>
    <property type="match status" value="1"/>
</dbReference>
<dbReference type="GO" id="GO:0005509">
    <property type="term" value="F:calcium ion binding"/>
    <property type="evidence" value="ECO:0007669"/>
    <property type="project" value="InterPro"/>
</dbReference>
<dbReference type="SUPFAM" id="SSF103088">
    <property type="entry name" value="OmpA-like"/>
    <property type="match status" value="1"/>
</dbReference>
<keyword evidence="3" id="KW-0998">Cell outer membrane</keyword>